<organism evidence="1 2">
    <name type="scientific">Malus domestica</name>
    <name type="common">Apple</name>
    <name type="synonym">Pyrus malus</name>
    <dbReference type="NCBI Taxonomy" id="3750"/>
    <lineage>
        <taxon>Eukaryota</taxon>
        <taxon>Viridiplantae</taxon>
        <taxon>Streptophyta</taxon>
        <taxon>Embryophyta</taxon>
        <taxon>Tracheophyta</taxon>
        <taxon>Spermatophyta</taxon>
        <taxon>Magnoliopsida</taxon>
        <taxon>eudicotyledons</taxon>
        <taxon>Gunneridae</taxon>
        <taxon>Pentapetalae</taxon>
        <taxon>rosids</taxon>
        <taxon>fabids</taxon>
        <taxon>Rosales</taxon>
        <taxon>Rosaceae</taxon>
        <taxon>Amygdaloideae</taxon>
        <taxon>Maleae</taxon>
        <taxon>Malus</taxon>
    </lineage>
</organism>
<comment type="caution">
    <text evidence="1">The sequence shown here is derived from an EMBL/GenBank/DDBJ whole genome shotgun (WGS) entry which is preliminary data.</text>
</comment>
<evidence type="ECO:0000313" key="2">
    <source>
        <dbReference type="Proteomes" id="UP000290289"/>
    </source>
</evidence>
<reference evidence="1 2" key="1">
    <citation type="submission" date="2018-10" db="EMBL/GenBank/DDBJ databases">
        <title>A high-quality apple genome assembly.</title>
        <authorList>
            <person name="Hu J."/>
        </authorList>
    </citation>
    <scope>NUCLEOTIDE SEQUENCE [LARGE SCALE GENOMIC DNA]</scope>
    <source>
        <strain evidence="2">cv. HFTH1</strain>
        <tissue evidence="1">Young leaf</tissue>
    </source>
</reference>
<sequence>KWDGGEFEVELREVDKIEVGCGLAKVGENFHCDGNMGGIPHHTYFTIDIVTHSVLLCVPITLKNLSKDW</sequence>
<accession>A0A498IPZ5</accession>
<dbReference type="Proteomes" id="UP000290289">
    <property type="component" value="Chromosome 11"/>
</dbReference>
<gene>
    <name evidence="1" type="ORF">DVH24_005784</name>
</gene>
<dbReference type="AlphaFoldDB" id="A0A498IPZ5"/>
<proteinExistence type="predicted"/>
<feature type="non-terminal residue" evidence="1">
    <location>
        <position position="1"/>
    </location>
</feature>
<protein>
    <submittedName>
        <fullName evidence="1">Uncharacterized protein</fullName>
    </submittedName>
</protein>
<keyword evidence="2" id="KW-1185">Reference proteome</keyword>
<dbReference type="EMBL" id="RDQH01000337">
    <property type="protein sequence ID" value="RXH83531.1"/>
    <property type="molecule type" value="Genomic_DNA"/>
</dbReference>
<evidence type="ECO:0000313" key="1">
    <source>
        <dbReference type="EMBL" id="RXH83531.1"/>
    </source>
</evidence>
<name>A0A498IPZ5_MALDO</name>